<keyword evidence="1" id="KW-1133">Transmembrane helix</keyword>
<sequence>MTKPSVVATYAAMAGLLLDLGLFAAASTYLLLPEWRGPSAKALVLALYFAQSGLGVYGLWRAGHLSKSIPEIHTSIKAWGPPRRRLFEGQANLIGVIAVGFVFWA</sequence>
<keyword evidence="1" id="KW-0812">Transmembrane</keyword>
<evidence type="ECO:0000313" key="3">
    <source>
        <dbReference type="Proteomes" id="UP001201463"/>
    </source>
</evidence>
<evidence type="ECO:0008006" key="4">
    <source>
        <dbReference type="Google" id="ProtNLM"/>
    </source>
</evidence>
<evidence type="ECO:0000313" key="2">
    <source>
        <dbReference type="EMBL" id="MCE4540213.1"/>
    </source>
</evidence>
<keyword evidence="3" id="KW-1185">Reference proteome</keyword>
<evidence type="ECO:0000256" key="1">
    <source>
        <dbReference type="SAM" id="Phobius"/>
    </source>
</evidence>
<accession>A0ABS8XM97</accession>
<comment type="caution">
    <text evidence="2">The sequence shown here is derived from an EMBL/GenBank/DDBJ whole genome shotgun (WGS) entry which is preliminary data.</text>
</comment>
<protein>
    <recommendedName>
        <fullName evidence="4">RDD family protein</fullName>
    </recommendedName>
</protein>
<dbReference type="Proteomes" id="UP001201463">
    <property type="component" value="Unassembled WGS sequence"/>
</dbReference>
<gene>
    <name evidence="2" type="ORF">LXT12_23455</name>
</gene>
<dbReference type="EMBL" id="JAJTWT010000014">
    <property type="protein sequence ID" value="MCE4540213.1"/>
    <property type="molecule type" value="Genomic_DNA"/>
</dbReference>
<organism evidence="2 3">
    <name type="scientific">Pelomonas caseinilytica</name>
    <dbReference type="NCBI Taxonomy" id="2906763"/>
    <lineage>
        <taxon>Bacteria</taxon>
        <taxon>Pseudomonadati</taxon>
        <taxon>Pseudomonadota</taxon>
        <taxon>Betaproteobacteria</taxon>
        <taxon>Burkholderiales</taxon>
        <taxon>Sphaerotilaceae</taxon>
        <taxon>Roseateles</taxon>
    </lineage>
</organism>
<proteinExistence type="predicted"/>
<dbReference type="RefSeq" id="WP_233394728.1">
    <property type="nucleotide sequence ID" value="NZ_JAJTWT010000014.1"/>
</dbReference>
<reference evidence="2 3" key="1">
    <citation type="submission" date="2021-12" db="EMBL/GenBank/DDBJ databases">
        <title>Genome seq of p7.</title>
        <authorList>
            <person name="Seo T."/>
        </authorList>
    </citation>
    <scope>NUCLEOTIDE SEQUENCE [LARGE SCALE GENOMIC DNA]</scope>
    <source>
        <strain evidence="2 3">P7</strain>
    </source>
</reference>
<name>A0ABS8XM97_9BURK</name>
<feature type="transmembrane region" description="Helical" evidence="1">
    <location>
        <begin position="7"/>
        <end position="30"/>
    </location>
</feature>
<feature type="transmembrane region" description="Helical" evidence="1">
    <location>
        <begin position="42"/>
        <end position="60"/>
    </location>
</feature>
<keyword evidence="1" id="KW-0472">Membrane</keyword>
<feature type="transmembrane region" description="Helical" evidence="1">
    <location>
        <begin position="86"/>
        <end position="104"/>
    </location>
</feature>